<dbReference type="GO" id="GO:0004017">
    <property type="term" value="F:AMP kinase activity"/>
    <property type="evidence" value="ECO:0007669"/>
    <property type="project" value="UniProtKB-UniRule"/>
</dbReference>
<feature type="binding site" evidence="5">
    <location>
        <position position="31"/>
    </location>
    <ligand>
        <name>AMP</name>
        <dbReference type="ChEBI" id="CHEBI:456215"/>
    </ligand>
</feature>
<comment type="function">
    <text evidence="5">Catalyzes the reversible transfer of the terminal phosphate group between ATP and AMP. Plays an important role in cellular energy homeostasis and in adenine nucleotide metabolism.</text>
</comment>
<evidence type="ECO:0000256" key="5">
    <source>
        <dbReference type="HAMAP-Rule" id="MF_00235"/>
    </source>
</evidence>
<accession>A0A1B9JKE8</accession>
<keyword evidence="4 5" id="KW-0418">Kinase</keyword>
<dbReference type="FunFam" id="3.40.50.300:FF:000106">
    <property type="entry name" value="Adenylate kinase mitochondrial"/>
    <property type="match status" value="1"/>
</dbReference>
<evidence type="ECO:0000256" key="6">
    <source>
        <dbReference type="RuleBase" id="RU003330"/>
    </source>
</evidence>
<dbReference type="InterPro" id="IPR033690">
    <property type="entry name" value="Adenylat_kinase_CS"/>
</dbReference>
<feature type="binding site" evidence="5">
    <location>
        <position position="200"/>
    </location>
    <ligand>
        <name>ATP</name>
        <dbReference type="ChEBI" id="CHEBI:30616"/>
    </ligand>
</feature>
<dbReference type="RefSeq" id="WP_039128367.1">
    <property type="nucleotide sequence ID" value="NZ_CAMLAF010000001.1"/>
</dbReference>
<comment type="caution">
    <text evidence="9">The sequence shown here is derived from an EMBL/GenBank/DDBJ whole genome shotgun (WGS) entry which is preliminary data.</text>
</comment>
<gene>
    <name evidence="5" type="primary">adk</name>
    <name evidence="9" type="ORF">FPQ15_07680</name>
</gene>
<feature type="binding site" evidence="5">
    <location>
        <position position="123"/>
    </location>
    <ligand>
        <name>ATP</name>
        <dbReference type="ChEBI" id="CHEBI:30616"/>
    </ligand>
</feature>
<dbReference type="Proteomes" id="UP000319483">
    <property type="component" value="Unassembled WGS sequence"/>
</dbReference>
<keyword evidence="1 5" id="KW-0808">Transferase</keyword>
<dbReference type="GO" id="GO:0005524">
    <property type="term" value="F:ATP binding"/>
    <property type="evidence" value="ECO:0007669"/>
    <property type="project" value="UniProtKB-UniRule"/>
</dbReference>
<evidence type="ECO:0000256" key="2">
    <source>
        <dbReference type="ARBA" id="ARBA00022727"/>
    </source>
</evidence>
<feature type="domain" description="Adenylate kinase active site lid" evidence="8">
    <location>
        <begin position="123"/>
        <end position="158"/>
    </location>
</feature>
<dbReference type="InterPro" id="IPR027417">
    <property type="entry name" value="P-loop_NTPase"/>
</dbReference>
<dbReference type="InterPro" id="IPR000850">
    <property type="entry name" value="Adenylat/UMP-CMP_kin"/>
</dbReference>
<evidence type="ECO:0000256" key="4">
    <source>
        <dbReference type="ARBA" id="ARBA00022777"/>
    </source>
</evidence>
<keyword evidence="2 5" id="KW-0545">Nucleotide biosynthesis</keyword>
<dbReference type="UniPathway" id="UPA00588">
    <property type="reaction ID" value="UER00649"/>
</dbReference>
<comment type="pathway">
    <text evidence="5">Purine metabolism; AMP biosynthesis via salvage pathway; AMP from ADP: step 1/1.</text>
</comment>
<dbReference type="PANTHER" id="PTHR23359">
    <property type="entry name" value="NUCLEOTIDE KINASE"/>
    <property type="match status" value="1"/>
</dbReference>
<protein>
    <recommendedName>
        <fullName evidence="5 7">Adenylate kinase</fullName>
        <shortName evidence="5">AK</shortName>
        <ecNumber evidence="5 7">2.7.4.3</ecNumber>
    </recommendedName>
    <alternativeName>
        <fullName evidence="5">ATP-AMP transphosphorylase</fullName>
    </alternativeName>
    <alternativeName>
        <fullName evidence="5">ATP:AMP phosphotransferase</fullName>
    </alternativeName>
    <alternativeName>
        <fullName evidence="5">Adenylate monophosphate kinase</fullName>
    </alternativeName>
</protein>
<proteinExistence type="inferred from homology"/>
<dbReference type="OrthoDB" id="9805030at2"/>
<dbReference type="GO" id="GO:0005737">
    <property type="term" value="C:cytoplasm"/>
    <property type="evidence" value="ECO:0007669"/>
    <property type="project" value="UniProtKB-SubCell"/>
</dbReference>
<feature type="binding site" evidence="5">
    <location>
        <begin position="57"/>
        <end position="59"/>
    </location>
    <ligand>
        <name>AMP</name>
        <dbReference type="ChEBI" id="CHEBI:456215"/>
    </ligand>
</feature>
<dbReference type="PRINTS" id="PR00094">
    <property type="entry name" value="ADENYLTKNASE"/>
</dbReference>
<dbReference type="NCBIfam" id="TIGR01351">
    <property type="entry name" value="adk"/>
    <property type="match status" value="1"/>
</dbReference>
<evidence type="ECO:0000256" key="3">
    <source>
        <dbReference type="ARBA" id="ARBA00022741"/>
    </source>
</evidence>
<dbReference type="Pfam" id="PF05191">
    <property type="entry name" value="ADK_lid"/>
    <property type="match status" value="1"/>
</dbReference>
<sequence length="214" mass="23587">MRIILLGAPGAGKGTQAQFIMQKYGIPQISTGDMLRAAVKAGSPLGLQAKSLMDAGKLVTDELVIALVKERIAQSDCSNGFLLDGFPRTVPQADAMKAAGINVDYVLEFDVPDEVIIDRMSGRRIHAASGRVYHIRHNPPKVENIDDVTGESLTIRKDDSEEIVRKRLVEYHDLTKPLISYYQHEAKEGRTQYFRIDGTQPVADVTKELAKILG</sequence>
<feature type="binding site" evidence="5">
    <location>
        <position position="156"/>
    </location>
    <ligand>
        <name>AMP</name>
        <dbReference type="ChEBI" id="CHEBI:456215"/>
    </ligand>
</feature>
<comment type="domain">
    <text evidence="5">Consists of three domains, a large central CORE domain and two small peripheral domains, NMPbind and LID, which undergo movements during catalysis. The LID domain closes over the site of phosphoryl transfer upon ATP binding. Assembling and dissambling the active center during each catalytic cycle provides an effective means to prevent ATP hydrolysis.</text>
</comment>
<feature type="binding site" evidence="5">
    <location>
        <position position="92"/>
    </location>
    <ligand>
        <name>AMP</name>
        <dbReference type="ChEBI" id="CHEBI:456215"/>
    </ligand>
</feature>
<evidence type="ECO:0000256" key="7">
    <source>
        <dbReference type="RuleBase" id="RU003331"/>
    </source>
</evidence>
<organism evidence="9 10">
    <name type="scientific">Gilliamella apicola</name>
    <dbReference type="NCBI Taxonomy" id="1196095"/>
    <lineage>
        <taxon>Bacteria</taxon>
        <taxon>Pseudomonadati</taxon>
        <taxon>Pseudomonadota</taxon>
        <taxon>Gammaproteobacteria</taxon>
        <taxon>Orbales</taxon>
        <taxon>Orbaceae</taxon>
        <taxon>Gilliamella</taxon>
    </lineage>
</organism>
<dbReference type="Pfam" id="PF00406">
    <property type="entry name" value="ADK"/>
    <property type="match status" value="1"/>
</dbReference>
<feature type="binding site" evidence="5">
    <location>
        <begin position="10"/>
        <end position="15"/>
    </location>
    <ligand>
        <name>ATP</name>
        <dbReference type="ChEBI" id="CHEBI:30616"/>
    </ligand>
</feature>
<comment type="subcellular location">
    <subcellularLocation>
        <location evidence="5 7">Cytoplasm</location>
    </subcellularLocation>
</comment>
<name>A0A1B9JKE8_9GAMM</name>
<dbReference type="CDD" id="cd01428">
    <property type="entry name" value="ADK"/>
    <property type="match status" value="1"/>
</dbReference>
<keyword evidence="3 5" id="KW-0547">Nucleotide-binding</keyword>
<evidence type="ECO:0000313" key="10">
    <source>
        <dbReference type="Proteomes" id="UP000319483"/>
    </source>
</evidence>
<dbReference type="EC" id="2.7.4.3" evidence="5 7"/>
<feature type="binding site" evidence="5">
    <location>
        <position position="36"/>
    </location>
    <ligand>
        <name>AMP</name>
        <dbReference type="ChEBI" id="CHEBI:456215"/>
    </ligand>
</feature>
<reference evidence="9 10" key="1">
    <citation type="submission" date="2019-07" db="EMBL/GenBank/DDBJ databases">
        <title>Gilliamella genomes.</title>
        <authorList>
            <person name="Zheng H."/>
        </authorList>
    </citation>
    <scope>NUCLEOTIDE SEQUENCE [LARGE SCALE GENOMIC DNA]</scope>
    <source>
        <strain evidence="9 10">W8127</strain>
    </source>
</reference>
<comment type="catalytic activity">
    <reaction evidence="5 7">
        <text>AMP + ATP = 2 ADP</text>
        <dbReference type="Rhea" id="RHEA:12973"/>
        <dbReference type="ChEBI" id="CHEBI:30616"/>
        <dbReference type="ChEBI" id="CHEBI:456215"/>
        <dbReference type="ChEBI" id="CHEBI:456216"/>
        <dbReference type="EC" id="2.7.4.3"/>
    </reaction>
</comment>
<dbReference type="GO" id="GO:0044209">
    <property type="term" value="P:AMP salvage"/>
    <property type="evidence" value="ECO:0007669"/>
    <property type="project" value="UniProtKB-UniRule"/>
</dbReference>
<dbReference type="EMBL" id="VMHM01000009">
    <property type="protein sequence ID" value="TSJ98729.1"/>
    <property type="molecule type" value="Genomic_DNA"/>
</dbReference>
<keyword evidence="5" id="KW-0963">Cytoplasm</keyword>
<dbReference type="HAMAP" id="MF_00235">
    <property type="entry name" value="Adenylate_kinase_Adk"/>
    <property type="match status" value="1"/>
</dbReference>
<dbReference type="InterPro" id="IPR007862">
    <property type="entry name" value="Adenylate_kinase_lid-dom"/>
</dbReference>
<feature type="binding site" evidence="5">
    <location>
        <position position="167"/>
    </location>
    <ligand>
        <name>AMP</name>
        <dbReference type="ChEBI" id="CHEBI:456215"/>
    </ligand>
</feature>
<dbReference type="InterPro" id="IPR006259">
    <property type="entry name" value="Adenyl_kin_sub"/>
</dbReference>
<dbReference type="NCBIfam" id="NF001381">
    <property type="entry name" value="PRK00279.1-3"/>
    <property type="match status" value="1"/>
</dbReference>
<keyword evidence="5 7" id="KW-0067">ATP-binding</keyword>
<feature type="region of interest" description="LID" evidence="5">
    <location>
        <begin position="122"/>
        <end position="159"/>
    </location>
</feature>
<comment type="caution">
    <text evidence="5">Lacks conserved residue(s) required for the propagation of feature annotation.</text>
</comment>
<feature type="region of interest" description="NMP" evidence="5">
    <location>
        <begin position="30"/>
        <end position="59"/>
    </location>
</feature>
<dbReference type="SUPFAM" id="SSF52540">
    <property type="entry name" value="P-loop containing nucleoside triphosphate hydrolases"/>
    <property type="match status" value="1"/>
</dbReference>
<comment type="subunit">
    <text evidence="5 7">Monomer.</text>
</comment>
<dbReference type="PROSITE" id="PS00113">
    <property type="entry name" value="ADENYLATE_KINASE"/>
    <property type="match status" value="1"/>
</dbReference>
<comment type="similarity">
    <text evidence="5 6">Belongs to the adenylate kinase family.</text>
</comment>
<dbReference type="NCBIfam" id="NF001380">
    <property type="entry name" value="PRK00279.1-2"/>
    <property type="match status" value="1"/>
</dbReference>
<dbReference type="AlphaFoldDB" id="A0A1B9JKE8"/>
<feature type="binding site" evidence="5">
    <location>
        <begin position="132"/>
        <end position="133"/>
    </location>
    <ligand>
        <name>ATP</name>
        <dbReference type="ChEBI" id="CHEBI:30616"/>
    </ligand>
</feature>
<evidence type="ECO:0000259" key="8">
    <source>
        <dbReference type="Pfam" id="PF05191"/>
    </source>
</evidence>
<feature type="binding site" evidence="5">
    <location>
        <begin position="85"/>
        <end position="88"/>
    </location>
    <ligand>
        <name>AMP</name>
        <dbReference type="ChEBI" id="CHEBI:456215"/>
    </ligand>
</feature>
<evidence type="ECO:0000313" key="9">
    <source>
        <dbReference type="EMBL" id="TSJ98729.1"/>
    </source>
</evidence>
<dbReference type="Gene3D" id="3.40.50.300">
    <property type="entry name" value="P-loop containing nucleotide triphosphate hydrolases"/>
    <property type="match status" value="1"/>
</dbReference>
<dbReference type="NCBIfam" id="NF001379">
    <property type="entry name" value="PRK00279.1-1"/>
    <property type="match status" value="1"/>
</dbReference>
<evidence type="ECO:0000256" key="1">
    <source>
        <dbReference type="ARBA" id="ARBA00022679"/>
    </source>
</evidence>